<evidence type="ECO:0000256" key="9">
    <source>
        <dbReference type="SAM" id="Phobius"/>
    </source>
</evidence>
<dbReference type="InterPro" id="IPR036259">
    <property type="entry name" value="MFS_trans_sf"/>
</dbReference>
<evidence type="ECO:0000256" key="5">
    <source>
        <dbReference type="ARBA" id="ARBA00022989"/>
    </source>
</evidence>
<dbReference type="GO" id="GO:0005886">
    <property type="term" value="C:plasma membrane"/>
    <property type="evidence" value="ECO:0007669"/>
    <property type="project" value="UniProtKB-SubCell"/>
</dbReference>
<accession>A0A0G4JZI5</accession>
<dbReference type="PANTHER" id="PTHR23513">
    <property type="entry name" value="INTEGRAL MEMBRANE EFFLUX PROTEIN-RELATED"/>
    <property type="match status" value="1"/>
</dbReference>
<dbReference type="PANTHER" id="PTHR23513:SF9">
    <property type="entry name" value="ENTEROBACTIN EXPORTER ENTS"/>
    <property type="match status" value="1"/>
</dbReference>
<evidence type="ECO:0000256" key="7">
    <source>
        <dbReference type="ARBA" id="ARBA00038075"/>
    </source>
</evidence>
<feature type="transmembrane region" description="Helical" evidence="9">
    <location>
        <begin position="262"/>
        <end position="282"/>
    </location>
</feature>
<keyword evidence="5 9" id="KW-1133">Transmembrane helix</keyword>
<feature type="domain" description="Major facilitator superfamily (MFS) profile" evidence="10">
    <location>
        <begin position="18"/>
        <end position="403"/>
    </location>
</feature>
<reference evidence="11" key="2">
    <citation type="submission" date="2015-01" db="EMBL/GenBank/DDBJ databases">
        <authorList>
            <person name="Xiang T."/>
            <person name="Song Y."/>
            <person name="Huang L."/>
            <person name="Wang B."/>
            <person name="Wu P."/>
        </authorList>
    </citation>
    <scope>NUCLEOTIDE SEQUENCE [LARGE SCALE GENOMIC DNA]</scope>
    <source>
        <strain evidence="11">OBR1</strain>
    </source>
</reference>
<dbReference type="GO" id="GO:0022857">
    <property type="term" value="F:transmembrane transporter activity"/>
    <property type="evidence" value="ECO:0007669"/>
    <property type="project" value="InterPro"/>
</dbReference>
<dbReference type="AlphaFoldDB" id="A0A0G4JZI5"/>
<dbReference type="EMBL" id="MJLX01000065">
    <property type="protein sequence ID" value="RLM18475.1"/>
    <property type="molecule type" value="Genomic_DNA"/>
</dbReference>
<keyword evidence="6 9" id="KW-0472">Membrane</keyword>
<proteinExistence type="inferred from homology"/>
<dbReference type="EMBL" id="CGIG01000001">
    <property type="protein sequence ID" value="CPR19584.1"/>
    <property type="molecule type" value="Genomic_DNA"/>
</dbReference>
<evidence type="ECO:0000256" key="3">
    <source>
        <dbReference type="ARBA" id="ARBA00022475"/>
    </source>
</evidence>
<dbReference type="SUPFAM" id="SSF103473">
    <property type="entry name" value="MFS general substrate transporter"/>
    <property type="match status" value="1"/>
</dbReference>
<evidence type="ECO:0000259" key="10">
    <source>
        <dbReference type="PROSITE" id="PS50850"/>
    </source>
</evidence>
<feature type="transmembrane region" description="Helical" evidence="9">
    <location>
        <begin position="50"/>
        <end position="74"/>
    </location>
</feature>
<dbReference type="Proteomes" id="UP000044377">
    <property type="component" value="Unassembled WGS sequence"/>
</dbReference>
<dbReference type="NCBIfam" id="NF007792">
    <property type="entry name" value="PRK10489.1"/>
    <property type="match status" value="1"/>
</dbReference>
<keyword evidence="13" id="KW-1185">Reference proteome</keyword>
<feature type="transmembrane region" description="Helical" evidence="9">
    <location>
        <begin position="86"/>
        <end position="105"/>
    </location>
</feature>
<feature type="transmembrane region" description="Helical" evidence="9">
    <location>
        <begin position="225"/>
        <end position="250"/>
    </location>
</feature>
<feature type="transmembrane region" description="Helical" evidence="9">
    <location>
        <begin position="366"/>
        <end position="399"/>
    </location>
</feature>
<evidence type="ECO:0000256" key="2">
    <source>
        <dbReference type="ARBA" id="ARBA00022448"/>
    </source>
</evidence>
<dbReference type="GeneID" id="70906350"/>
<keyword evidence="3" id="KW-1003">Cell membrane</keyword>
<evidence type="ECO:0000313" key="12">
    <source>
        <dbReference type="EMBL" id="RLM18475.1"/>
    </source>
</evidence>
<evidence type="ECO:0000256" key="8">
    <source>
        <dbReference type="ARBA" id="ARBA00040914"/>
    </source>
</evidence>
<feature type="transmembrane region" description="Helical" evidence="9">
    <location>
        <begin position="176"/>
        <end position="196"/>
    </location>
</feature>
<evidence type="ECO:0000313" key="14">
    <source>
        <dbReference type="Proteomes" id="UP000285972"/>
    </source>
</evidence>
<organism evidence="11 13">
    <name type="scientific">Brenneria goodwinii</name>
    <dbReference type="NCBI Taxonomy" id="1109412"/>
    <lineage>
        <taxon>Bacteria</taxon>
        <taxon>Pseudomonadati</taxon>
        <taxon>Pseudomonadota</taxon>
        <taxon>Gammaproteobacteria</taxon>
        <taxon>Enterobacterales</taxon>
        <taxon>Pectobacteriaceae</taxon>
        <taxon>Brenneria</taxon>
    </lineage>
</organism>
<comment type="similarity">
    <text evidence="7">Belongs to the major facilitator superfamily. Drug:H(+) antiporter-3 (DHA3) (TC 2.A.1.21) family.</text>
</comment>
<reference evidence="13" key="1">
    <citation type="submission" date="2015-01" db="EMBL/GenBank/DDBJ databases">
        <authorList>
            <person name="Paterson Steve"/>
        </authorList>
    </citation>
    <scope>NUCLEOTIDE SEQUENCE [LARGE SCALE GENOMIC DNA]</scope>
    <source>
        <strain evidence="13">OBR1</strain>
    </source>
</reference>
<feature type="transmembrane region" description="Helical" evidence="9">
    <location>
        <begin position="294"/>
        <end position="325"/>
    </location>
</feature>
<dbReference type="RefSeq" id="WP_048638634.1">
    <property type="nucleotide sequence ID" value="NZ_CGIG01000001.1"/>
</dbReference>
<gene>
    <name evidence="12" type="ORF">BIY26_18710</name>
    <name evidence="11" type="ORF">BN1221_03841</name>
</gene>
<evidence type="ECO:0000256" key="4">
    <source>
        <dbReference type="ARBA" id="ARBA00022692"/>
    </source>
</evidence>
<evidence type="ECO:0000256" key="1">
    <source>
        <dbReference type="ARBA" id="ARBA00004651"/>
    </source>
</evidence>
<evidence type="ECO:0000313" key="11">
    <source>
        <dbReference type="EMBL" id="CPR19584.1"/>
    </source>
</evidence>
<dbReference type="KEGG" id="bgj:AWC36_06085"/>
<evidence type="ECO:0000313" key="13">
    <source>
        <dbReference type="Proteomes" id="UP000044377"/>
    </source>
</evidence>
<feature type="transmembrane region" description="Helical" evidence="9">
    <location>
        <begin position="21"/>
        <end position="44"/>
    </location>
</feature>
<dbReference type="CDD" id="cd06173">
    <property type="entry name" value="MFS_MefA_like"/>
    <property type="match status" value="1"/>
</dbReference>
<dbReference type="STRING" id="1109412.BN1221_03841"/>
<comment type="subcellular location">
    <subcellularLocation>
        <location evidence="1">Cell membrane</location>
        <topology evidence="1">Multi-pass membrane protein</topology>
    </subcellularLocation>
</comment>
<keyword evidence="2" id="KW-0813">Transport</keyword>
<dbReference type="Proteomes" id="UP000285972">
    <property type="component" value="Unassembled WGS sequence"/>
</dbReference>
<reference evidence="12 14" key="3">
    <citation type="submission" date="2016-09" db="EMBL/GenBank/DDBJ databases">
        <authorList>
            <person name="Doonan J."/>
            <person name="Pachebat J.A."/>
            <person name="Golyshin P.N."/>
            <person name="Denman S."/>
            <person name="Mcdonald J.E."/>
        </authorList>
    </citation>
    <scope>NUCLEOTIDE SEQUENCE [LARGE SCALE GENOMIC DNA]</scope>
    <source>
        <strain evidence="12 14">FRB141</strain>
    </source>
</reference>
<dbReference type="InterPro" id="IPR011701">
    <property type="entry name" value="MFS"/>
</dbReference>
<dbReference type="PROSITE" id="PS50850">
    <property type="entry name" value="MFS"/>
    <property type="match status" value="1"/>
</dbReference>
<dbReference type="PRINTS" id="PR00173">
    <property type="entry name" value="EDTRNSPORT"/>
</dbReference>
<protein>
    <recommendedName>
        <fullName evidence="8">Multidrug efflux pump Tap</fullName>
    </recommendedName>
</protein>
<sequence length="411" mass="44441">MDKNFVFAAFHLLRVNRPFRSVFYARSLSILSLGMLTVAIPVQIQWMTGSVMLVGLSVTLAGCGMFSGLLLGGVLADRYDRRTMILFGRSVCGLGFSGLALNALAPSPSLLVMYFLSVWDGFFGAMSITALLAATPALVGRENIAIAGIVNMMMFRIGTIIAPTLGGVVISLGGVALNYTLAAAGTFLTLIPLFALPRMPGGERSSQHAGKELWQSIQFVMSQRIIWTMLLMGGMVSAIAAVRVLFPALATQWRIDLRQLGMLYSALPCGAVIGILTSQRWVNDRWKTERVMFITAYSAFAPIVVMGVFSHFAIALVCLMIYGYFSAINNVLQFIVVQNYTPNNLLGRVNGIWMAQNIGSDMAGAFFISMISAFMMPAMIAIVYGGTAIITAGIVMFIIKRQCAASAEIKP</sequence>
<keyword evidence="4 9" id="KW-0812">Transmembrane</keyword>
<dbReference type="InterPro" id="IPR020846">
    <property type="entry name" value="MFS_dom"/>
</dbReference>
<dbReference type="Pfam" id="PF07690">
    <property type="entry name" value="MFS_1"/>
    <property type="match status" value="1"/>
</dbReference>
<dbReference type="OrthoDB" id="7283966at2"/>
<name>A0A0G4JZI5_9GAMM</name>
<evidence type="ECO:0000256" key="6">
    <source>
        <dbReference type="ARBA" id="ARBA00023136"/>
    </source>
</evidence>
<dbReference type="Gene3D" id="1.20.1250.20">
    <property type="entry name" value="MFS general substrate transporter like domains"/>
    <property type="match status" value="1"/>
</dbReference>